<sequence length="393" mass="42630">METPPLPPRPAGSTEHRVLVLGTGGTIASEPTSEGYAPISEVTARDAFFKRIRQHPQLSDAPAEAFGAPVLAKRVGRDMKYPALRTPILDDKGNTVLYEILDLENHMDSSEMTPSDWNRIAELISEHWDAYEGFVVLSGTDTLAYTSSILTFLFAGAGKPVVVTGAQIPLREPRSDGWYNVLESLLVAGTLPYTGVSVVFCHQVLQGCRAVKASPDNLQAFETPSVPHWMRLNVKISPLDSLTRRSASRPPPLVKLEAFPTVLSCAIYPGITGSVLAAQIHSMPTCRAVIISAFGSGNLPVKEESGVLQALEAAVKREILVVVISGCYYPNIYPLYALGVRLLAIGVLPGGDLTHEAAFAKLIWLVSRKELSFKQKQDLFQTPIAGEMTVNLQ</sequence>
<protein>
    <recommendedName>
        <fullName evidence="1">asparaginase</fullName>
        <ecNumber evidence="1">3.5.1.1</ecNumber>
    </recommendedName>
</protein>
<dbReference type="FunFam" id="3.40.50.40:FF:000001">
    <property type="entry name" value="L-asparaginase 1"/>
    <property type="match status" value="1"/>
</dbReference>
<keyword evidence="7" id="KW-1185">Reference proteome</keyword>
<dbReference type="InterPro" id="IPR020827">
    <property type="entry name" value="Asparaginase/glutaminase_AS1"/>
</dbReference>
<dbReference type="PANTHER" id="PTHR11707:SF28">
    <property type="entry name" value="60 KDA LYSOPHOSPHOLIPASE"/>
    <property type="match status" value="1"/>
</dbReference>
<dbReference type="RefSeq" id="XP_028474984.1">
    <property type="nucleotide sequence ID" value="XM_028624816.1"/>
</dbReference>
<reference evidence="6 7" key="1">
    <citation type="submission" date="2018-11" db="EMBL/GenBank/DDBJ databases">
        <title>Genome sequence of Apiotrichum porosum DSM 27194.</title>
        <authorList>
            <person name="Aliyu H."/>
            <person name="Gorte O."/>
            <person name="Ochsenreither K."/>
        </authorList>
    </citation>
    <scope>NUCLEOTIDE SEQUENCE [LARGE SCALE GENOMIC DNA]</scope>
    <source>
        <strain evidence="6 7">DSM 27194</strain>
    </source>
</reference>
<keyword evidence="2" id="KW-0378">Hydrolase</keyword>
<feature type="domain" description="L-asparaginase N-terminal" evidence="4">
    <location>
        <begin position="17"/>
        <end position="232"/>
    </location>
</feature>
<dbReference type="SFLD" id="SFLDS00057">
    <property type="entry name" value="Glutaminase/Asparaginase"/>
    <property type="match status" value="1"/>
</dbReference>
<evidence type="ECO:0000256" key="2">
    <source>
        <dbReference type="ARBA" id="ARBA00022801"/>
    </source>
</evidence>
<evidence type="ECO:0000256" key="1">
    <source>
        <dbReference type="ARBA" id="ARBA00012920"/>
    </source>
</evidence>
<dbReference type="Gene3D" id="3.40.50.40">
    <property type="match status" value="1"/>
</dbReference>
<dbReference type="InterPro" id="IPR006034">
    <property type="entry name" value="Asparaginase/glutaminase-like"/>
</dbReference>
<name>A0A427XLW7_9TREE</name>
<dbReference type="InterPro" id="IPR027474">
    <property type="entry name" value="L-asparaginase_N"/>
</dbReference>
<dbReference type="InterPro" id="IPR036152">
    <property type="entry name" value="Asp/glu_Ase-like_sf"/>
</dbReference>
<dbReference type="SMART" id="SM00870">
    <property type="entry name" value="Asparaginase"/>
    <property type="match status" value="1"/>
</dbReference>
<dbReference type="Pfam" id="PF17763">
    <property type="entry name" value="Asparaginase_C"/>
    <property type="match status" value="1"/>
</dbReference>
<organism evidence="6 7">
    <name type="scientific">Apiotrichum porosum</name>
    <dbReference type="NCBI Taxonomy" id="105984"/>
    <lineage>
        <taxon>Eukaryota</taxon>
        <taxon>Fungi</taxon>
        <taxon>Dikarya</taxon>
        <taxon>Basidiomycota</taxon>
        <taxon>Agaricomycotina</taxon>
        <taxon>Tremellomycetes</taxon>
        <taxon>Trichosporonales</taxon>
        <taxon>Trichosporonaceae</taxon>
        <taxon>Apiotrichum</taxon>
    </lineage>
</organism>
<evidence type="ECO:0000256" key="3">
    <source>
        <dbReference type="PROSITE-ProRule" id="PRU10099"/>
    </source>
</evidence>
<dbReference type="PANTHER" id="PTHR11707">
    <property type="entry name" value="L-ASPARAGINASE"/>
    <property type="match status" value="1"/>
</dbReference>
<gene>
    <name evidence="6" type="ORF">EHS24_009538</name>
</gene>
<accession>A0A427XLW7</accession>
<dbReference type="Pfam" id="PF00710">
    <property type="entry name" value="Asparaginase"/>
    <property type="match status" value="1"/>
</dbReference>
<dbReference type="GO" id="GO:0006528">
    <property type="term" value="P:asparagine metabolic process"/>
    <property type="evidence" value="ECO:0007669"/>
    <property type="project" value="UniProtKB-ARBA"/>
</dbReference>
<dbReference type="GeneID" id="39594081"/>
<comment type="caution">
    <text evidence="6">The sequence shown here is derived from an EMBL/GenBank/DDBJ whole genome shotgun (WGS) entry which is preliminary data.</text>
</comment>
<dbReference type="PIRSF" id="PIRSF500176">
    <property type="entry name" value="L_ASNase"/>
    <property type="match status" value="1"/>
</dbReference>
<proteinExistence type="predicted"/>
<dbReference type="InterPro" id="IPR041725">
    <property type="entry name" value="L-asparaginase_I"/>
</dbReference>
<evidence type="ECO:0000259" key="4">
    <source>
        <dbReference type="Pfam" id="PF00710"/>
    </source>
</evidence>
<dbReference type="InterPro" id="IPR040919">
    <property type="entry name" value="Asparaginase_C"/>
</dbReference>
<dbReference type="GO" id="GO:0004067">
    <property type="term" value="F:asparaginase activity"/>
    <property type="evidence" value="ECO:0007669"/>
    <property type="project" value="UniProtKB-UniRule"/>
</dbReference>
<dbReference type="PROSITE" id="PS00144">
    <property type="entry name" value="ASN_GLN_ASE_1"/>
    <property type="match status" value="1"/>
</dbReference>
<dbReference type="STRING" id="105984.A0A427XLW7"/>
<dbReference type="PROSITE" id="PS51732">
    <property type="entry name" value="ASN_GLN_ASE_3"/>
    <property type="match status" value="1"/>
</dbReference>
<evidence type="ECO:0000259" key="5">
    <source>
        <dbReference type="Pfam" id="PF17763"/>
    </source>
</evidence>
<dbReference type="AlphaFoldDB" id="A0A427XLW7"/>
<dbReference type="SUPFAM" id="SSF53774">
    <property type="entry name" value="Glutaminase/Asparaginase"/>
    <property type="match status" value="1"/>
</dbReference>
<feature type="domain" description="Asparaginase/glutaminase C-terminal" evidence="5">
    <location>
        <begin position="265"/>
        <end position="380"/>
    </location>
</feature>
<dbReference type="EMBL" id="RSCE01000009">
    <property type="protein sequence ID" value="RSH79875.1"/>
    <property type="molecule type" value="Genomic_DNA"/>
</dbReference>
<feature type="active site" evidence="3">
    <location>
        <position position="26"/>
    </location>
</feature>
<evidence type="ECO:0000313" key="6">
    <source>
        <dbReference type="EMBL" id="RSH79875.1"/>
    </source>
</evidence>
<dbReference type="CDD" id="cd08963">
    <property type="entry name" value="L-asparaginase_I"/>
    <property type="match status" value="1"/>
</dbReference>
<dbReference type="Gene3D" id="3.40.50.1170">
    <property type="entry name" value="L-asparaginase, N-terminal domain"/>
    <property type="match status" value="1"/>
</dbReference>
<dbReference type="InterPro" id="IPR027473">
    <property type="entry name" value="L-asparaginase_C"/>
</dbReference>
<evidence type="ECO:0000313" key="7">
    <source>
        <dbReference type="Proteomes" id="UP000279236"/>
    </source>
</evidence>
<dbReference type="OrthoDB" id="542841at2759"/>
<dbReference type="InterPro" id="IPR037152">
    <property type="entry name" value="L-asparaginase_N_sf"/>
</dbReference>
<dbReference type="PIRSF" id="PIRSF001220">
    <property type="entry name" value="L-ASNase_gatD"/>
    <property type="match status" value="1"/>
</dbReference>
<dbReference type="PRINTS" id="PR00139">
    <property type="entry name" value="ASNGLNASE"/>
</dbReference>
<dbReference type="Proteomes" id="UP000279236">
    <property type="component" value="Unassembled WGS sequence"/>
</dbReference>
<dbReference type="EC" id="3.5.1.1" evidence="1"/>